<dbReference type="AlphaFoldDB" id="A0A0M9ACE6"/>
<evidence type="ECO:0000313" key="3">
    <source>
        <dbReference type="Proteomes" id="UP000053105"/>
    </source>
</evidence>
<keyword evidence="3" id="KW-1185">Reference proteome</keyword>
<accession>A0A0M9ACE6</accession>
<proteinExistence type="predicted"/>
<dbReference type="Proteomes" id="UP000053105">
    <property type="component" value="Unassembled WGS sequence"/>
</dbReference>
<evidence type="ECO:0000313" key="2">
    <source>
        <dbReference type="EMBL" id="KOX80986.1"/>
    </source>
</evidence>
<dbReference type="EMBL" id="KQ435693">
    <property type="protein sequence ID" value="KOX80986.1"/>
    <property type="molecule type" value="Genomic_DNA"/>
</dbReference>
<reference evidence="2 3" key="1">
    <citation type="submission" date="2015-07" db="EMBL/GenBank/DDBJ databases">
        <title>The genome of Melipona quadrifasciata.</title>
        <authorList>
            <person name="Pan H."/>
            <person name="Kapheim K."/>
        </authorList>
    </citation>
    <scope>NUCLEOTIDE SEQUENCE [LARGE SCALE GENOMIC DNA]</scope>
    <source>
        <strain evidence="2">0111107301</strain>
        <tissue evidence="2">Whole body</tissue>
    </source>
</reference>
<name>A0A0M9ACE6_9HYME</name>
<evidence type="ECO:0000256" key="1">
    <source>
        <dbReference type="SAM" id="MobiDB-lite"/>
    </source>
</evidence>
<gene>
    <name evidence="2" type="ORF">WN51_05672</name>
</gene>
<sequence>MKFLPICDATIIHRCLLLADVARQAKTTSTKVKLKLEQRERETKVIDTKGEGQGMEGVEQNTFRDLVKLWEKVRHLNDTEQQAKRKRGRTRRSPGSERNLLGRYTKE</sequence>
<organism evidence="2 3">
    <name type="scientific">Melipona quadrifasciata</name>
    <dbReference type="NCBI Taxonomy" id="166423"/>
    <lineage>
        <taxon>Eukaryota</taxon>
        <taxon>Metazoa</taxon>
        <taxon>Ecdysozoa</taxon>
        <taxon>Arthropoda</taxon>
        <taxon>Hexapoda</taxon>
        <taxon>Insecta</taxon>
        <taxon>Pterygota</taxon>
        <taxon>Neoptera</taxon>
        <taxon>Endopterygota</taxon>
        <taxon>Hymenoptera</taxon>
        <taxon>Apocrita</taxon>
        <taxon>Aculeata</taxon>
        <taxon>Apoidea</taxon>
        <taxon>Anthophila</taxon>
        <taxon>Apidae</taxon>
        <taxon>Melipona</taxon>
    </lineage>
</organism>
<protein>
    <submittedName>
        <fullName evidence="2">Uncharacterized protein</fullName>
    </submittedName>
</protein>
<feature type="region of interest" description="Disordered" evidence="1">
    <location>
        <begin position="78"/>
        <end position="107"/>
    </location>
</feature>